<dbReference type="PANTHER" id="PTHR43491">
    <property type="entry name" value="UDP-N-ACETYL-D-MANNOSAMINE DEHYDROGENASE"/>
    <property type="match status" value="1"/>
</dbReference>
<dbReference type="PIRSF" id="PIRSF500136">
    <property type="entry name" value="UDP_ManNAc_DH"/>
    <property type="match status" value="1"/>
</dbReference>
<reference evidence="2" key="1">
    <citation type="journal article" date="2019" name="Microbiol. Resour. Announc.">
        <title>Draft Genomic Sequences of Streptomyces misionensis and Streptomyces albidoflavus, bacteria applied for phytopathogen biocontrol.</title>
        <authorList>
            <person name="Pylro V."/>
            <person name="Dias A."/>
            <person name="Andreote F."/>
            <person name="Varani A."/>
            <person name="Andreote C."/>
            <person name="Bernardo E."/>
            <person name="Martins T."/>
        </authorList>
    </citation>
    <scope>NUCLEOTIDE SEQUENCE [LARGE SCALE GENOMIC DNA]</scope>
    <source>
        <strain evidence="2">66</strain>
    </source>
</reference>
<proteinExistence type="predicted"/>
<dbReference type="SUPFAM" id="SSF52413">
    <property type="entry name" value="UDP-glucose/GDP-mannose dehydrogenase C-terminal domain"/>
    <property type="match status" value="1"/>
</dbReference>
<dbReference type="InterPro" id="IPR036220">
    <property type="entry name" value="UDP-Glc/GDP-Man_DH_C_sf"/>
</dbReference>
<feature type="domain" description="UDP-glucose/GDP-mannose dehydrogenase C-terminal" evidence="1">
    <location>
        <begin position="104"/>
        <end position="201"/>
    </location>
</feature>
<dbReference type="GO" id="GO:0016616">
    <property type="term" value="F:oxidoreductase activity, acting on the CH-OH group of donors, NAD or NADP as acceptor"/>
    <property type="evidence" value="ECO:0007669"/>
    <property type="project" value="InterPro"/>
</dbReference>
<dbReference type="InterPro" id="IPR028359">
    <property type="entry name" value="UDP_ManNAc/GlcNAc_DH"/>
</dbReference>
<accession>A0A5C6J028</accession>
<dbReference type="GO" id="GO:0051287">
    <property type="term" value="F:NAD binding"/>
    <property type="evidence" value="ECO:0007669"/>
    <property type="project" value="InterPro"/>
</dbReference>
<name>A0A5C6J028_9ACTN</name>
<dbReference type="SMART" id="SM00984">
    <property type="entry name" value="UDPG_MGDP_dh_C"/>
    <property type="match status" value="1"/>
</dbReference>
<dbReference type="PIRSF" id="PIRSF000124">
    <property type="entry name" value="UDPglc_GDPman_dh"/>
    <property type="match status" value="1"/>
</dbReference>
<comment type="caution">
    <text evidence="2">The sequence shown here is derived from an EMBL/GenBank/DDBJ whole genome shotgun (WGS) entry which is preliminary data.</text>
</comment>
<keyword evidence="3" id="KW-1185">Reference proteome</keyword>
<dbReference type="EMBL" id="VOGW01000170">
    <property type="protein sequence ID" value="TWV34739.1"/>
    <property type="molecule type" value="Genomic_DNA"/>
</dbReference>
<dbReference type="AlphaFoldDB" id="A0A5C6J028"/>
<dbReference type="PANTHER" id="PTHR43491:SF1">
    <property type="entry name" value="UDP-N-ACETYL-D-MANNOSAMINE DEHYDROGENASE"/>
    <property type="match status" value="1"/>
</dbReference>
<dbReference type="GO" id="GO:0016628">
    <property type="term" value="F:oxidoreductase activity, acting on the CH-CH group of donors, NAD or NADP as acceptor"/>
    <property type="evidence" value="ECO:0007669"/>
    <property type="project" value="InterPro"/>
</dbReference>
<dbReference type="Proteomes" id="UP000320481">
    <property type="component" value="Unassembled WGS sequence"/>
</dbReference>
<dbReference type="Pfam" id="PF03720">
    <property type="entry name" value="UDPG_MGDP_dh_C"/>
    <property type="match status" value="1"/>
</dbReference>
<organism evidence="2 3">
    <name type="scientific">Streptomyces misionensis</name>
    <dbReference type="NCBI Taxonomy" id="67331"/>
    <lineage>
        <taxon>Bacteria</taxon>
        <taxon>Bacillati</taxon>
        <taxon>Actinomycetota</taxon>
        <taxon>Actinomycetes</taxon>
        <taxon>Kitasatosporales</taxon>
        <taxon>Streptomycetaceae</taxon>
        <taxon>Streptomyces</taxon>
    </lineage>
</organism>
<evidence type="ECO:0000259" key="1">
    <source>
        <dbReference type="SMART" id="SM00984"/>
    </source>
</evidence>
<dbReference type="GO" id="GO:0000271">
    <property type="term" value="P:polysaccharide biosynthetic process"/>
    <property type="evidence" value="ECO:0007669"/>
    <property type="project" value="InterPro"/>
</dbReference>
<sequence length="212" mass="22483">MAPDAGAGVEAHEPERLGRRRFHRLAQVQTGIAGHLRQFVDQRDVHSPEGVLQQLRESTQARGQGSRLIDLAAQINGARPAYVVNRLGQHLTSRGRSLDGARVLLLGPAYKPGSGDLRKSPALEAARLLAASGAKVSATDPFVDPAAASAALDGVRLVFATDDELAAADAVVLLTDHEVFDYDQVAARSTFVLDCRGHLAARLTAAATVEQL</sequence>
<protein>
    <recommendedName>
        <fullName evidence="1">UDP-glucose/GDP-mannose dehydrogenase C-terminal domain-containing protein</fullName>
    </recommendedName>
</protein>
<dbReference type="InterPro" id="IPR014027">
    <property type="entry name" value="UDP-Glc/GDP-Man_DH_C"/>
</dbReference>
<evidence type="ECO:0000313" key="3">
    <source>
        <dbReference type="Proteomes" id="UP000320481"/>
    </source>
</evidence>
<evidence type="ECO:0000313" key="2">
    <source>
        <dbReference type="EMBL" id="TWV34739.1"/>
    </source>
</evidence>
<gene>
    <name evidence="2" type="ORF">FRZ03_28150</name>
</gene>
<dbReference type="InterPro" id="IPR017476">
    <property type="entry name" value="UDP-Glc/GDP-Man"/>
</dbReference>
<dbReference type="Gene3D" id="3.40.50.720">
    <property type="entry name" value="NAD(P)-binding Rossmann-like Domain"/>
    <property type="match status" value="1"/>
</dbReference>